<dbReference type="InterPro" id="IPR036047">
    <property type="entry name" value="F-box-like_dom_sf"/>
</dbReference>
<evidence type="ECO:0000313" key="3">
    <source>
        <dbReference type="Proteomes" id="UP000813427"/>
    </source>
</evidence>
<protein>
    <recommendedName>
        <fullName evidence="1">F-box domain-containing protein</fullName>
    </recommendedName>
</protein>
<organism evidence="2 3">
    <name type="scientific">Fusarium tricinctum</name>
    <dbReference type="NCBI Taxonomy" id="61284"/>
    <lineage>
        <taxon>Eukaryota</taxon>
        <taxon>Fungi</taxon>
        <taxon>Dikarya</taxon>
        <taxon>Ascomycota</taxon>
        <taxon>Pezizomycotina</taxon>
        <taxon>Sordariomycetes</taxon>
        <taxon>Hypocreomycetidae</taxon>
        <taxon>Hypocreales</taxon>
        <taxon>Nectriaceae</taxon>
        <taxon>Fusarium</taxon>
        <taxon>Fusarium tricinctum species complex</taxon>
    </lineage>
</organism>
<dbReference type="AlphaFoldDB" id="A0A8K0RNQ4"/>
<accession>A0A8K0RNQ4</accession>
<comment type="caution">
    <text evidence="2">The sequence shown here is derived from an EMBL/GenBank/DDBJ whole genome shotgun (WGS) entry which is preliminary data.</text>
</comment>
<evidence type="ECO:0000259" key="1">
    <source>
        <dbReference type="PROSITE" id="PS50181"/>
    </source>
</evidence>
<gene>
    <name evidence="2" type="ORF">BKA59DRAFT_533206</name>
</gene>
<reference evidence="2" key="1">
    <citation type="journal article" date="2021" name="Nat. Commun.">
        <title>Genetic determinants of endophytism in the Arabidopsis root mycobiome.</title>
        <authorList>
            <person name="Mesny F."/>
            <person name="Miyauchi S."/>
            <person name="Thiergart T."/>
            <person name="Pickel B."/>
            <person name="Atanasova L."/>
            <person name="Karlsson M."/>
            <person name="Huettel B."/>
            <person name="Barry K.W."/>
            <person name="Haridas S."/>
            <person name="Chen C."/>
            <person name="Bauer D."/>
            <person name="Andreopoulos W."/>
            <person name="Pangilinan J."/>
            <person name="LaButti K."/>
            <person name="Riley R."/>
            <person name="Lipzen A."/>
            <person name="Clum A."/>
            <person name="Drula E."/>
            <person name="Henrissat B."/>
            <person name="Kohler A."/>
            <person name="Grigoriev I.V."/>
            <person name="Martin F.M."/>
            <person name="Hacquard S."/>
        </authorList>
    </citation>
    <scope>NUCLEOTIDE SEQUENCE</scope>
    <source>
        <strain evidence="2">MPI-SDFR-AT-0068</strain>
    </source>
</reference>
<name>A0A8K0RNQ4_9HYPO</name>
<evidence type="ECO:0000313" key="2">
    <source>
        <dbReference type="EMBL" id="KAH7235716.1"/>
    </source>
</evidence>
<feature type="domain" description="F-box" evidence="1">
    <location>
        <begin position="171"/>
        <end position="216"/>
    </location>
</feature>
<dbReference type="PROSITE" id="PS50181">
    <property type="entry name" value="FBOX"/>
    <property type="match status" value="2"/>
</dbReference>
<dbReference type="EMBL" id="JAGPXF010000007">
    <property type="protein sequence ID" value="KAH7235716.1"/>
    <property type="molecule type" value="Genomic_DNA"/>
</dbReference>
<keyword evidence="3" id="KW-1185">Reference proteome</keyword>
<dbReference type="SUPFAM" id="SSF81383">
    <property type="entry name" value="F-box domain"/>
    <property type="match status" value="1"/>
</dbReference>
<feature type="domain" description="F-box" evidence="1">
    <location>
        <begin position="5"/>
        <end position="53"/>
    </location>
</feature>
<sequence length="361" mass="42267">MYQQAATLQGLPFDIHFAMAKHLNYQDLLNLTSTNRYFHTVLNPKTILGLKQIADFIIERDDYLRAIGHELFGCCNCYKFLPKKKFGKQDYFYSITYSFRSCLNCTAALKPRCHLDSISRADSSLRYYFCHNCGKCRTKSERCRGKRIEWDSKKEEVAEALSLCTQPRRQQQSIEKLPAKILKKMSSFLGFLDVLHLAQVSRELNDVVKPNQWVPLHTRYRFVHDKWTKDVQNLSWSYIKMVPCYMCCQILPKDKFTPKQIEFCSEHPETAWKMRCQTCVWLMGRSAISVKRIEHRRREMCETCGCIKYARTTCGGCMELYVGGSIDRKTLYPNDIKLEDNLSLIGIMFDSKDEMGDERMN</sequence>
<dbReference type="Proteomes" id="UP000813427">
    <property type="component" value="Unassembled WGS sequence"/>
</dbReference>
<dbReference type="SMART" id="SM00256">
    <property type="entry name" value="FBOX"/>
    <property type="match status" value="2"/>
</dbReference>
<proteinExistence type="predicted"/>
<dbReference type="OrthoDB" id="5060046at2759"/>
<dbReference type="InterPro" id="IPR001810">
    <property type="entry name" value="F-box_dom"/>
</dbReference>